<evidence type="ECO:0000259" key="3">
    <source>
        <dbReference type="PROSITE" id="PS50983"/>
    </source>
</evidence>
<accession>A0ABQ1Q4A2</accession>
<dbReference type="InterPro" id="IPR050902">
    <property type="entry name" value="ABC_Transporter_SBP"/>
</dbReference>
<evidence type="ECO:0000256" key="1">
    <source>
        <dbReference type="ARBA" id="ARBA00022729"/>
    </source>
</evidence>
<dbReference type="Pfam" id="PF01497">
    <property type="entry name" value="Peripla_BP_2"/>
    <property type="match status" value="1"/>
</dbReference>
<dbReference type="PANTHER" id="PTHR30535:SF34">
    <property type="entry name" value="MOLYBDATE-BINDING PROTEIN MOLA"/>
    <property type="match status" value="1"/>
</dbReference>
<dbReference type="PANTHER" id="PTHR30535">
    <property type="entry name" value="VITAMIN B12-BINDING PROTEIN"/>
    <property type="match status" value="1"/>
</dbReference>
<dbReference type="Proteomes" id="UP000638188">
    <property type="component" value="Unassembled WGS sequence"/>
</dbReference>
<dbReference type="PROSITE" id="PS50983">
    <property type="entry name" value="FE_B12_PBP"/>
    <property type="match status" value="1"/>
</dbReference>
<evidence type="ECO:0000313" key="5">
    <source>
        <dbReference type="Proteomes" id="UP000638188"/>
    </source>
</evidence>
<gene>
    <name evidence="4" type="ORF">GCM10007418_34070</name>
</gene>
<dbReference type="NCBIfam" id="NF038402">
    <property type="entry name" value="TroA_like"/>
    <property type="match status" value="1"/>
</dbReference>
<sequence length="284" mass="31399">MQRWLAALVCLWLASTSAQASDSGSEVQRIVSLAPFLTDMLIQLEASDRLVGVLDDGLLDAELDSVARVGGHQTLSRELILAEQPDLVLAWTSGNDAQLLTQLESWGLRVERFDPQRLTDIATMTRGLGRLLGVSERADAMAHDFELSLSRLHRPLTLESPRVFVQLWDDPLYTVSNEQLLGDALSHCGAHNVFGDLPVLAPQVGRESVIATDPDLIIAFSDEPAQANPWLQRWRQFAQLRAVRHEGLRSMDGDALVRPTPALLEGLEVLCGLIAEYRLKPRVD</sequence>
<reference evidence="5" key="1">
    <citation type="journal article" date="2019" name="Int. J. Syst. Evol. Microbiol.">
        <title>The Global Catalogue of Microorganisms (GCM) 10K type strain sequencing project: providing services to taxonomists for standard genome sequencing and annotation.</title>
        <authorList>
            <consortium name="The Broad Institute Genomics Platform"/>
            <consortium name="The Broad Institute Genome Sequencing Center for Infectious Disease"/>
            <person name="Wu L."/>
            <person name="Ma J."/>
        </authorList>
    </citation>
    <scope>NUCLEOTIDE SEQUENCE [LARGE SCALE GENOMIC DNA]</scope>
    <source>
        <strain evidence="5">CGMCC 1.12482</strain>
    </source>
</reference>
<dbReference type="InterPro" id="IPR002491">
    <property type="entry name" value="ABC_transptr_periplasmic_BD"/>
</dbReference>
<dbReference type="EMBL" id="BMFF01000010">
    <property type="protein sequence ID" value="GGD12293.1"/>
    <property type="molecule type" value="Genomic_DNA"/>
</dbReference>
<dbReference type="InterPro" id="IPR054828">
    <property type="entry name" value="Vit_B12_bind_prot"/>
</dbReference>
<protein>
    <submittedName>
        <fullName evidence="4">Cobalamin-binding protein</fullName>
    </submittedName>
</protein>
<keyword evidence="1 2" id="KW-0732">Signal</keyword>
<comment type="caution">
    <text evidence="4">The sequence shown here is derived from an EMBL/GenBank/DDBJ whole genome shotgun (WGS) entry which is preliminary data.</text>
</comment>
<dbReference type="RefSeq" id="WP_150279332.1">
    <property type="nucleotide sequence ID" value="NZ_BMFF01000010.1"/>
</dbReference>
<dbReference type="Gene3D" id="3.40.50.1980">
    <property type="entry name" value="Nitrogenase molybdenum iron protein domain"/>
    <property type="match status" value="2"/>
</dbReference>
<feature type="chain" id="PRO_5045592799" evidence="2">
    <location>
        <begin position="21"/>
        <end position="284"/>
    </location>
</feature>
<dbReference type="SUPFAM" id="SSF53807">
    <property type="entry name" value="Helical backbone' metal receptor"/>
    <property type="match status" value="1"/>
</dbReference>
<keyword evidence="5" id="KW-1185">Reference proteome</keyword>
<feature type="signal peptide" evidence="2">
    <location>
        <begin position="1"/>
        <end position="20"/>
    </location>
</feature>
<organism evidence="4 5">
    <name type="scientific">Halopseudomonas salina</name>
    <dbReference type="NCBI Taxonomy" id="1323744"/>
    <lineage>
        <taxon>Bacteria</taxon>
        <taxon>Pseudomonadati</taxon>
        <taxon>Pseudomonadota</taxon>
        <taxon>Gammaproteobacteria</taxon>
        <taxon>Pseudomonadales</taxon>
        <taxon>Pseudomonadaceae</taxon>
        <taxon>Halopseudomonas</taxon>
    </lineage>
</organism>
<name>A0ABQ1Q4A2_9GAMM</name>
<evidence type="ECO:0000313" key="4">
    <source>
        <dbReference type="EMBL" id="GGD12293.1"/>
    </source>
</evidence>
<proteinExistence type="predicted"/>
<feature type="domain" description="Fe/B12 periplasmic-binding" evidence="3">
    <location>
        <begin position="29"/>
        <end position="278"/>
    </location>
</feature>
<evidence type="ECO:0000256" key="2">
    <source>
        <dbReference type="SAM" id="SignalP"/>
    </source>
</evidence>